<comment type="cofactor">
    <cofactor evidence="1">
        <name>Mg(2+)</name>
        <dbReference type="ChEBI" id="CHEBI:18420"/>
    </cofactor>
</comment>
<dbReference type="Proteomes" id="UP000516412">
    <property type="component" value="Chromosome"/>
</dbReference>
<evidence type="ECO:0000313" key="5">
    <source>
        <dbReference type="Proteomes" id="UP000516412"/>
    </source>
</evidence>
<dbReference type="GO" id="GO:0016787">
    <property type="term" value="F:hydrolase activity"/>
    <property type="evidence" value="ECO:0007669"/>
    <property type="project" value="UniProtKB-KW"/>
</dbReference>
<keyword evidence="2" id="KW-0378">Hydrolase</keyword>
<evidence type="ECO:0000313" key="4">
    <source>
        <dbReference type="EMBL" id="QNT58396.1"/>
    </source>
</evidence>
<dbReference type="InterPro" id="IPR020084">
    <property type="entry name" value="NUDIX_hydrolase_CS"/>
</dbReference>
<accession>A0A7H1M9T1</accession>
<dbReference type="InterPro" id="IPR015797">
    <property type="entry name" value="NUDIX_hydrolase-like_dom_sf"/>
</dbReference>
<evidence type="ECO:0000256" key="2">
    <source>
        <dbReference type="ARBA" id="ARBA00022801"/>
    </source>
</evidence>
<dbReference type="KEGG" id="nmus:H7A79_2531"/>
<dbReference type="Pfam" id="PF00293">
    <property type="entry name" value="NUDIX"/>
    <property type="match status" value="1"/>
</dbReference>
<organism evidence="4 5">
    <name type="scientific">Neisseria musculi</name>
    <dbReference type="NCBI Taxonomy" id="1815583"/>
    <lineage>
        <taxon>Bacteria</taxon>
        <taxon>Pseudomonadati</taxon>
        <taxon>Pseudomonadota</taxon>
        <taxon>Betaproteobacteria</taxon>
        <taxon>Neisseriales</taxon>
        <taxon>Neisseriaceae</taxon>
        <taxon>Neisseria</taxon>
    </lineage>
</organism>
<keyword evidence="5" id="KW-1185">Reference proteome</keyword>
<dbReference type="RefSeq" id="WP_187000537.1">
    <property type="nucleotide sequence ID" value="NZ_CP060414.2"/>
</dbReference>
<protein>
    <submittedName>
        <fullName evidence="4">NUDIX domain protein</fullName>
    </submittedName>
</protein>
<dbReference type="PROSITE" id="PS51462">
    <property type="entry name" value="NUDIX"/>
    <property type="match status" value="1"/>
</dbReference>
<dbReference type="AlphaFoldDB" id="A0A7H1M9T1"/>
<dbReference type="SUPFAM" id="SSF55811">
    <property type="entry name" value="Nudix"/>
    <property type="match status" value="1"/>
</dbReference>
<dbReference type="InterPro" id="IPR000086">
    <property type="entry name" value="NUDIX_hydrolase_dom"/>
</dbReference>
<dbReference type="CDD" id="cd03676">
    <property type="entry name" value="NUDIX_Tnr3_like"/>
    <property type="match status" value="1"/>
</dbReference>
<evidence type="ECO:0000259" key="3">
    <source>
        <dbReference type="PROSITE" id="PS51462"/>
    </source>
</evidence>
<evidence type="ECO:0000256" key="1">
    <source>
        <dbReference type="ARBA" id="ARBA00001946"/>
    </source>
</evidence>
<dbReference type="Gene3D" id="3.90.79.10">
    <property type="entry name" value="Nucleoside Triphosphate Pyrophosphohydrolase"/>
    <property type="match status" value="1"/>
</dbReference>
<reference evidence="4" key="1">
    <citation type="submission" date="2024-06" db="EMBL/GenBank/DDBJ databases">
        <title>Complete Genome Sequence of mouse commensal type strain Neisseria musculi.</title>
        <authorList>
            <person name="Thapa E."/>
            <person name="Aluvathingal J."/>
            <person name="Nadendla S."/>
            <person name="Mehta A."/>
            <person name="Tettelin H."/>
            <person name="Weyand N.J."/>
        </authorList>
    </citation>
    <scope>NUCLEOTIDE SEQUENCE</scope>
    <source>
        <strain evidence="4">NW831</strain>
    </source>
</reference>
<name>A0A7H1M9T1_9NEIS</name>
<proteinExistence type="predicted"/>
<dbReference type="EMBL" id="CP060414">
    <property type="protein sequence ID" value="QNT58396.1"/>
    <property type="molecule type" value="Genomic_DNA"/>
</dbReference>
<sequence>MNPQPRFHCRLGQTEQNRLLARLERHFGQCINTWRYLWLNGMNLGRLNEKWLERVAQDWPERFEEKPGGIYLFADNWLAMGDSLQHMVQGWHRLGHLGGWRNEKFDAADAEGNVLFALERAAFRPLGLMSQAVHINGLTEHGGEWVFWIGRRSPFKAVDPNKLDNLVGGGIASGESIRQAMLREAGEEAGLDADLLGGLACRSRRLSVRPVSRGLHNELLHIFDVVLPPDVVPENQDGEVAEFKRMGVAELTAAMCDGLLMNDAMIATLDAFARYGLLDETHGLAKWLAATQKVRP</sequence>
<gene>
    <name evidence="4" type="ORF">H7A79_2531</name>
</gene>
<feature type="domain" description="Nudix hydrolase" evidence="3">
    <location>
        <begin position="128"/>
        <end position="273"/>
    </location>
</feature>
<dbReference type="PROSITE" id="PS00893">
    <property type="entry name" value="NUDIX_BOX"/>
    <property type="match status" value="1"/>
</dbReference>